<organism evidence="3">
    <name type="scientific">Fagus sylvatica</name>
    <name type="common">Beechnut</name>
    <dbReference type="NCBI Taxonomy" id="28930"/>
    <lineage>
        <taxon>Eukaryota</taxon>
        <taxon>Viridiplantae</taxon>
        <taxon>Streptophyta</taxon>
        <taxon>Embryophyta</taxon>
        <taxon>Tracheophyta</taxon>
        <taxon>Spermatophyta</taxon>
        <taxon>Magnoliopsida</taxon>
        <taxon>eudicotyledons</taxon>
        <taxon>Gunneridae</taxon>
        <taxon>Pentapetalae</taxon>
        <taxon>rosids</taxon>
        <taxon>fabids</taxon>
        <taxon>Fagales</taxon>
        <taxon>Fagaceae</taxon>
        <taxon>Fagus</taxon>
    </lineage>
</organism>
<feature type="domain" description="Reverse transcriptase Ty1/copia-type" evidence="2">
    <location>
        <begin position="197"/>
        <end position="436"/>
    </location>
</feature>
<evidence type="ECO:0000256" key="1">
    <source>
        <dbReference type="SAM" id="MobiDB-lite"/>
    </source>
</evidence>
<dbReference type="InterPro" id="IPR043502">
    <property type="entry name" value="DNA/RNA_pol_sf"/>
</dbReference>
<proteinExistence type="predicted"/>
<dbReference type="CDD" id="cd09272">
    <property type="entry name" value="RNase_HI_RT_Ty1"/>
    <property type="match status" value="1"/>
</dbReference>
<name>A0A2N9HVR5_FAGSY</name>
<gene>
    <name evidence="3" type="ORF">FSB_LOCUS44070</name>
</gene>
<dbReference type="SUPFAM" id="SSF56672">
    <property type="entry name" value="DNA/RNA polymerases"/>
    <property type="match status" value="1"/>
</dbReference>
<dbReference type="Pfam" id="PF07727">
    <property type="entry name" value="RVT_2"/>
    <property type="match status" value="1"/>
</dbReference>
<reference evidence="3" key="1">
    <citation type="submission" date="2018-02" db="EMBL/GenBank/DDBJ databases">
        <authorList>
            <person name="Cohen D.B."/>
            <person name="Kent A.D."/>
        </authorList>
    </citation>
    <scope>NUCLEOTIDE SEQUENCE</scope>
</reference>
<dbReference type="PANTHER" id="PTHR11439:SF500">
    <property type="entry name" value="RNA-DIRECTED DNA POLYMERASE"/>
    <property type="match status" value="1"/>
</dbReference>
<feature type="compositionally biased region" description="Polar residues" evidence="1">
    <location>
        <begin position="109"/>
        <end position="123"/>
    </location>
</feature>
<evidence type="ECO:0000313" key="3">
    <source>
        <dbReference type="EMBL" id="SPD16188.1"/>
    </source>
</evidence>
<dbReference type="PANTHER" id="PTHR11439">
    <property type="entry name" value="GAG-POL-RELATED RETROTRANSPOSON"/>
    <property type="match status" value="1"/>
</dbReference>
<accession>A0A2N9HVR5</accession>
<protein>
    <recommendedName>
        <fullName evidence="2">Reverse transcriptase Ty1/copia-type domain-containing protein</fullName>
    </recommendedName>
</protein>
<feature type="region of interest" description="Disordered" evidence="1">
    <location>
        <begin position="109"/>
        <end position="170"/>
    </location>
</feature>
<dbReference type="EMBL" id="OIVN01004228">
    <property type="protein sequence ID" value="SPD16188.1"/>
    <property type="molecule type" value="Genomic_DNA"/>
</dbReference>
<sequence>MPQSKMRLPPCQIYGRPGHLAINCYHRMDHAYEGKIPTKQLAAMVATQTPTSNEQTWYTDSGASTHITPDLANLSIHNDYDGKDQVTVGNGAESSHVLIPHSITPSLSATPPSISLPNDSSPPTVAASHGSPLGDHSLPPISPQISDDSNVSPSLHPPNPPPLPTHPMTTRSKAVVKQPEWRSAMGTEFNALKKCGTWSLVEYSPSMNVLLNKWVYKIKKSNGSIEHYKARLVANGFHQQEGLDYIETFSLVVKHTTIRAVLALALHQSWPLRQLDVQNAFLHGHLIEEVYMRQPRGFEDPMFPNHVCKLHRSLYGLKQAPRAWFQRFSDYLEDLGFVGSQADYSLFTYHHNSITILLLIYVDDILLTGNSESHLLKLIADLGHFFSMKDLGRLHYFLGLEAIFTSQGLSLTQTKYALDLLQRTNMSHAKPCSSPAANGKKLAMFDGDPLPDPIEYCSVVGTLQYLTLTRPDLSFAVNQACQYMYCPTTTHWTAVKCILRYIKGTFDHGLEAIFTAQGLSLTQTKYALDLLQRINMSHAKPCSSPAASGKKLAMFDGDPLPDPTEYRSVVGALQYLTLTCPDLSFSVNQACQYMYCPTTTHWTAVKRILRYIKGTFDHGSLDDRRSTGGYCVYLGANLISWSAKKQSTCDNISSISLASNPVMHAHTKHLEVDYHYVREKVVHKELDIRYICSDDQVANVFTKGLSTPRFEKLKAKLMVHQRPIILQRCINQAIKPLDHPPNQAKSAID</sequence>
<dbReference type="InterPro" id="IPR013103">
    <property type="entry name" value="RVT_2"/>
</dbReference>
<feature type="compositionally biased region" description="Pro residues" evidence="1">
    <location>
        <begin position="155"/>
        <end position="165"/>
    </location>
</feature>
<dbReference type="AlphaFoldDB" id="A0A2N9HVR5"/>
<evidence type="ECO:0000259" key="2">
    <source>
        <dbReference type="Pfam" id="PF07727"/>
    </source>
</evidence>